<reference evidence="12" key="1">
    <citation type="journal article" date="2021" name="PeerJ">
        <title>Extensive microbial diversity within the chicken gut microbiome revealed by metagenomics and culture.</title>
        <authorList>
            <person name="Gilroy R."/>
            <person name="Ravi A."/>
            <person name="Getino M."/>
            <person name="Pursley I."/>
            <person name="Horton D.L."/>
            <person name="Alikhan N.F."/>
            <person name="Baker D."/>
            <person name="Gharbi K."/>
            <person name="Hall N."/>
            <person name="Watson M."/>
            <person name="Adriaenssens E.M."/>
            <person name="Foster-Nyarko E."/>
            <person name="Jarju S."/>
            <person name="Secka A."/>
            <person name="Antonio M."/>
            <person name="Oren A."/>
            <person name="Chaudhuri R.R."/>
            <person name="La Ragione R."/>
            <person name="Hildebrand F."/>
            <person name="Pallen M.J."/>
        </authorList>
    </citation>
    <scope>NUCLEOTIDE SEQUENCE</scope>
    <source>
        <strain evidence="12">ChiBcec2-3848</strain>
    </source>
</reference>
<proteinExistence type="inferred from homology"/>
<dbReference type="SUPFAM" id="SSF56601">
    <property type="entry name" value="beta-lactamase/transpeptidase-like"/>
    <property type="match status" value="1"/>
</dbReference>
<keyword evidence="10" id="KW-0812">Transmembrane</keyword>
<keyword evidence="2" id="KW-0732">Signal</keyword>
<feature type="domain" description="Peptidase S11 D-alanyl-D-alanine carboxypeptidase A N-terminal" evidence="11">
    <location>
        <begin position="60"/>
        <end position="291"/>
    </location>
</feature>
<dbReference type="InterPro" id="IPR001967">
    <property type="entry name" value="Peptidase_S11_N"/>
</dbReference>
<sequence>MAGRKRRKRPSIFIGIFLAGLVLVLAMAAAGSILLREAIGNTESSSLFTKESGSVELGTLFSRNYVLMGRYTGTIYSEKGGEERIYPASMTKIMTVLTALENLEDLNAAVTMPQEIYPSLYAADASLAGFEPGETVTCRDLLYGAMLPSGAECCETLARTVAGTEEAFVEQMNEKARELKMTGTHFANTTGLHDKNHYSTAKDLAVLLSYALKDEDFCAVFTASQYTASPSQSHPSGLFMTSTLRQEMQENGIEEDRILGGKTGYTSQAGLCLASLLKIGEREYVLVTAHADGDHETKPYHILDAAAVCEKLGELPE</sequence>
<dbReference type="Pfam" id="PF00768">
    <property type="entry name" value="Peptidase_S11"/>
    <property type="match status" value="1"/>
</dbReference>
<feature type="binding site" evidence="8">
    <location>
        <position position="262"/>
    </location>
    <ligand>
        <name>substrate</name>
    </ligand>
</feature>
<keyword evidence="4" id="KW-0133">Cell shape</keyword>
<name>A0A9D2PPW6_9FIRM</name>
<dbReference type="PRINTS" id="PR00725">
    <property type="entry name" value="DADACBPTASE1"/>
</dbReference>
<dbReference type="PANTHER" id="PTHR21581">
    <property type="entry name" value="D-ALANYL-D-ALANINE CARBOXYPEPTIDASE"/>
    <property type="match status" value="1"/>
</dbReference>
<comment type="caution">
    <text evidence="12">The sequence shown here is derived from an EMBL/GenBank/DDBJ whole genome shotgun (WGS) entry which is preliminary data.</text>
</comment>
<feature type="transmembrane region" description="Helical" evidence="10">
    <location>
        <begin position="12"/>
        <end position="35"/>
    </location>
</feature>
<feature type="active site" description="Acyl-ester intermediate" evidence="7">
    <location>
        <position position="89"/>
    </location>
</feature>
<keyword evidence="5" id="KW-0573">Peptidoglycan synthesis</keyword>
<evidence type="ECO:0000313" key="12">
    <source>
        <dbReference type="EMBL" id="HJC63647.1"/>
    </source>
</evidence>
<evidence type="ECO:0000256" key="3">
    <source>
        <dbReference type="ARBA" id="ARBA00022801"/>
    </source>
</evidence>
<evidence type="ECO:0000256" key="5">
    <source>
        <dbReference type="ARBA" id="ARBA00022984"/>
    </source>
</evidence>
<evidence type="ECO:0000256" key="6">
    <source>
        <dbReference type="ARBA" id="ARBA00023316"/>
    </source>
</evidence>
<protein>
    <submittedName>
        <fullName evidence="12">Serine hydrolase</fullName>
    </submittedName>
</protein>
<dbReference type="InterPro" id="IPR012338">
    <property type="entry name" value="Beta-lactam/transpept-like"/>
</dbReference>
<dbReference type="EMBL" id="DWVZ01000113">
    <property type="protein sequence ID" value="HJC63647.1"/>
    <property type="molecule type" value="Genomic_DNA"/>
</dbReference>
<keyword evidence="10" id="KW-0472">Membrane</keyword>
<dbReference type="GO" id="GO:0009252">
    <property type="term" value="P:peptidoglycan biosynthetic process"/>
    <property type="evidence" value="ECO:0007669"/>
    <property type="project" value="UniProtKB-KW"/>
</dbReference>
<gene>
    <name evidence="12" type="ORF">H9753_08530</name>
</gene>
<evidence type="ECO:0000313" key="13">
    <source>
        <dbReference type="Proteomes" id="UP000823886"/>
    </source>
</evidence>
<dbReference type="Gene3D" id="3.40.710.10">
    <property type="entry name" value="DD-peptidase/beta-lactamase superfamily"/>
    <property type="match status" value="1"/>
</dbReference>
<dbReference type="GO" id="GO:0008360">
    <property type="term" value="P:regulation of cell shape"/>
    <property type="evidence" value="ECO:0007669"/>
    <property type="project" value="UniProtKB-KW"/>
</dbReference>
<evidence type="ECO:0000256" key="7">
    <source>
        <dbReference type="PIRSR" id="PIRSR618044-1"/>
    </source>
</evidence>
<feature type="active site" description="Proton acceptor" evidence="7">
    <location>
        <position position="92"/>
    </location>
</feature>
<organism evidence="12 13">
    <name type="scientific">Candidatus Blautia merdavium</name>
    <dbReference type="NCBI Taxonomy" id="2838494"/>
    <lineage>
        <taxon>Bacteria</taxon>
        <taxon>Bacillati</taxon>
        <taxon>Bacillota</taxon>
        <taxon>Clostridia</taxon>
        <taxon>Lachnospirales</taxon>
        <taxon>Lachnospiraceae</taxon>
        <taxon>Blautia</taxon>
    </lineage>
</organism>
<feature type="active site" evidence="7">
    <location>
        <position position="149"/>
    </location>
</feature>
<evidence type="ECO:0000256" key="8">
    <source>
        <dbReference type="PIRSR" id="PIRSR618044-2"/>
    </source>
</evidence>
<dbReference type="AlphaFoldDB" id="A0A9D2PPW6"/>
<accession>A0A9D2PPW6</accession>
<evidence type="ECO:0000256" key="9">
    <source>
        <dbReference type="RuleBase" id="RU004016"/>
    </source>
</evidence>
<dbReference type="GO" id="GO:0006508">
    <property type="term" value="P:proteolysis"/>
    <property type="evidence" value="ECO:0007669"/>
    <property type="project" value="InterPro"/>
</dbReference>
<evidence type="ECO:0000256" key="1">
    <source>
        <dbReference type="ARBA" id="ARBA00007164"/>
    </source>
</evidence>
<evidence type="ECO:0000256" key="10">
    <source>
        <dbReference type="SAM" id="Phobius"/>
    </source>
</evidence>
<dbReference type="PANTHER" id="PTHR21581:SF6">
    <property type="entry name" value="TRAFFICKING PROTEIN PARTICLE COMPLEX SUBUNIT 12"/>
    <property type="match status" value="1"/>
</dbReference>
<dbReference type="InterPro" id="IPR018044">
    <property type="entry name" value="Peptidase_S11"/>
</dbReference>
<evidence type="ECO:0000256" key="2">
    <source>
        <dbReference type="ARBA" id="ARBA00022729"/>
    </source>
</evidence>
<keyword evidence="6" id="KW-0961">Cell wall biogenesis/degradation</keyword>
<evidence type="ECO:0000256" key="4">
    <source>
        <dbReference type="ARBA" id="ARBA00022960"/>
    </source>
</evidence>
<dbReference type="GO" id="GO:0009002">
    <property type="term" value="F:serine-type D-Ala-D-Ala carboxypeptidase activity"/>
    <property type="evidence" value="ECO:0007669"/>
    <property type="project" value="InterPro"/>
</dbReference>
<dbReference type="Proteomes" id="UP000823886">
    <property type="component" value="Unassembled WGS sequence"/>
</dbReference>
<dbReference type="GO" id="GO:0071555">
    <property type="term" value="P:cell wall organization"/>
    <property type="evidence" value="ECO:0007669"/>
    <property type="project" value="UniProtKB-KW"/>
</dbReference>
<keyword evidence="10" id="KW-1133">Transmembrane helix</keyword>
<reference evidence="12" key="2">
    <citation type="submission" date="2021-04" db="EMBL/GenBank/DDBJ databases">
        <authorList>
            <person name="Gilroy R."/>
        </authorList>
    </citation>
    <scope>NUCLEOTIDE SEQUENCE</scope>
    <source>
        <strain evidence="12">ChiBcec2-3848</strain>
    </source>
</reference>
<keyword evidence="3 12" id="KW-0378">Hydrolase</keyword>
<evidence type="ECO:0000259" key="11">
    <source>
        <dbReference type="Pfam" id="PF00768"/>
    </source>
</evidence>
<comment type="similarity">
    <text evidence="1 9">Belongs to the peptidase S11 family.</text>
</comment>